<dbReference type="NCBIfam" id="TIGR01930">
    <property type="entry name" value="AcCoA-C-Actrans"/>
    <property type="match status" value="1"/>
</dbReference>
<dbReference type="Proteomes" id="UP000234789">
    <property type="component" value="Unassembled WGS sequence"/>
</dbReference>
<dbReference type="PANTHER" id="PTHR18919:SF107">
    <property type="entry name" value="ACETYL-COA ACETYLTRANSFERASE, CYTOSOLIC"/>
    <property type="match status" value="1"/>
</dbReference>
<dbReference type="PIRSF" id="PIRSF000429">
    <property type="entry name" value="Ac-CoA_Ac_transf"/>
    <property type="match status" value="1"/>
</dbReference>
<dbReference type="EMBL" id="NFEZ01000004">
    <property type="protein sequence ID" value="PLT43659.1"/>
    <property type="molecule type" value="Genomic_DNA"/>
</dbReference>
<keyword evidence="11" id="KW-1185">Reference proteome</keyword>
<dbReference type="CDD" id="cd00751">
    <property type="entry name" value="thiolase"/>
    <property type="match status" value="1"/>
</dbReference>
<dbReference type="InterPro" id="IPR020613">
    <property type="entry name" value="Thiolase_CS"/>
</dbReference>
<feature type="active site" description="Proton acceptor" evidence="6">
    <location>
        <position position="382"/>
    </location>
</feature>
<dbReference type="Pfam" id="PF00108">
    <property type="entry name" value="Thiolase_N"/>
    <property type="match status" value="1"/>
</dbReference>
<evidence type="ECO:0000259" key="8">
    <source>
        <dbReference type="Pfam" id="PF00108"/>
    </source>
</evidence>
<feature type="active site" description="Proton acceptor" evidence="6">
    <location>
        <position position="352"/>
    </location>
</feature>
<evidence type="ECO:0000313" key="11">
    <source>
        <dbReference type="Proteomes" id="UP000234789"/>
    </source>
</evidence>
<evidence type="ECO:0000259" key="9">
    <source>
        <dbReference type="Pfam" id="PF02803"/>
    </source>
</evidence>
<protein>
    <recommendedName>
        <fullName evidence="2">acetyl-CoA C-acetyltransferase</fullName>
        <ecNumber evidence="2">2.3.1.9</ecNumber>
    </recommendedName>
    <alternativeName>
        <fullName evidence="5">Acetoacetyl-CoA thiolase</fullName>
    </alternativeName>
</protein>
<organism evidence="10 11">
    <name type="scientific">Paenibacillus pasadenensis</name>
    <dbReference type="NCBI Taxonomy" id="217090"/>
    <lineage>
        <taxon>Bacteria</taxon>
        <taxon>Bacillati</taxon>
        <taxon>Bacillota</taxon>
        <taxon>Bacilli</taxon>
        <taxon>Bacillales</taxon>
        <taxon>Paenibacillaceae</taxon>
        <taxon>Paenibacillus</taxon>
    </lineage>
</organism>
<feature type="active site" description="Acyl-thioester intermediate" evidence="6">
    <location>
        <position position="91"/>
    </location>
</feature>
<dbReference type="AlphaFoldDB" id="A0A2N5N003"/>
<dbReference type="Gene3D" id="3.40.47.10">
    <property type="match status" value="2"/>
</dbReference>
<keyword evidence="3 7" id="KW-0808">Transferase</keyword>
<comment type="similarity">
    <text evidence="1 7">Belongs to the thiolase-like superfamily. Thiolase family.</text>
</comment>
<dbReference type="FunFam" id="3.40.47.10:FF:000010">
    <property type="entry name" value="Acetyl-CoA acetyltransferase (Thiolase)"/>
    <property type="match status" value="1"/>
</dbReference>
<name>A0A2N5N003_9BACL</name>
<evidence type="ECO:0000256" key="1">
    <source>
        <dbReference type="ARBA" id="ARBA00010982"/>
    </source>
</evidence>
<evidence type="ECO:0000256" key="7">
    <source>
        <dbReference type="RuleBase" id="RU003557"/>
    </source>
</evidence>
<evidence type="ECO:0000256" key="5">
    <source>
        <dbReference type="ARBA" id="ARBA00030755"/>
    </source>
</evidence>
<comment type="caution">
    <text evidence="10">The sequence shown here is derived from an EMBL/GenBank/DDBJ whole genome shotgun (WGS) entry which is preliminary data.</text>
</comment>
<feature type="domain" description="Thiolase C-terminal" evidence="9">
    <location>
        <begin position="273"/>
        <end position="394"/>
    </location>
</feature>
<dbReference type="InterPro" id="IPR016039">
    <property type="entry name" value="Thiolase-like"/>
</dbReference>
<evidence type="ECO:0000256" key="6">
    <source>
        <dbReference type="PIRSR" id="PIRSR000429-1"/>
    </source>
</evidence>
<evidence type="ECO:0000313" key="10">
    <source>
        <dbReference type="EMBL" id="PLT43659.1"/>
    </source>
</evidence>
<dbReference type="PANTHER" id="PTHR18919">
    <property type="entry name" value="ACETYL-COA C-ACYLTRANSFERASE"/>
    <property type="match status" value="1"/>
</dbReference>
<dbReference type="InterPro" id="IPR020616">
    <property type="entry name" value="Thiolase_N"/>
</dbReference>
<dbReference type="Pfam" id="PF02803">
    <property type="entry name" value="Thiolase_C"/>
    <property type="match status" value="1"/>
</dbReference>
<dbReference type="PROSITE" id="PS00099">
    <property type="entry name" value="THIOLASE_3"/>
    <property type="match status" value="1"/>
</dbReference>
<keyword evidence="4 7" id="KW-0012">Acyltransferase</keyword>
<dbReference type="PROSITE" id="PS00737">
    <property type="entry name" value="THIOLASE_2"/>
    <property type="match status" value="1"/>
</dbReference>
<reference evidence="10 11" key="1">
    <citation type="submission" date="2017-05" db="EMBL/GenBank/DDBJ databases">
        <title>Functional genome analysis of Paenibacillus pasadenensis strain R16: insights on endophytic life style and antifungal activity.</title>
        <authorList>
            <person name="Passera A."/>
            <person name="Marcolungo L."/>
            <person name="Casati P."/>
            <person name="Brasca M."/>
            <person name="Quaglino F."/>
            <person name="Delledonne M."/>
        </authorList>
    </citation>
    <scope>NUCLEOTIDE SEQUENCE [LARGE SCALE GENOMIC DNA]</scope>
    <source>
        <strain evidence="10 11">R16</strain>
    </source>
</reference>
<evidence type="ECO:0000256" key="4">
    <source>
        <dbReference type="ARBA" id="ARBA00023315"/>
    </source>
</evidence>
<dbReference type="EC" id="2.3.1.9" evidence="2"/>
<dbReference type="InterPro" id="IPR020610">
    <property type="entry name" value="Thiolase_AS"/>
</dbReference>
<accession>A0A2N5N003</accession>
<evidence type="ECO:0000256" key="2">
    <source>
        <dbReference type="ARBA" id="ARBA00012705"/>
    </source>
</evidence>
<dbReference type="InterPro" id="IPR020615">
    <property type="entry name" value="Thiolase_acyl_enz_int_AS"/>
</dbReference>
<dbReference type="RefSeq" id="WP_101808307.1">
    <property type="nucleotide sequence ID" value="NZ_NFEZ01000004.1"/>
</dbReference>
<sequence length="396" mass="40701">MSSLHEAVIVSAVRTPIGSFQGALAEVPAPELGAAAIREALARAGVGQEQVDEVILGHVLQAGVGQNPARQAWLKNGYSSSVPAAAVNKVCGSGLKAVMLAAQAIRIGDAEIVVAGGMESMSQSPYLLPGGRTGLRLGDAKLVDSMIRDGLWCAMGDIHMGETAENIADKYGIGRQEQDEFAAWSQQKAEAAIAAGRFAEEIVPVAVPRRKGEPLSVGADEHPRAGTTAESLGRLRPAFRAGGTVTAGNASGLNDGAAALVVMSAERAAALGLKPLAAIRGYASAALDPAFMGLGPVHATRRLLERTGVSMGDIDLFEMNEAFAAQAIAVGRELELPPEKLNVNGGAIALGHPIGASGARILVTLLHELRRREGRLGLASLCIGGGQGVSMLVEAL</sequence>
<dbReference type="SUPFAM" id="SSF53901">
    <property type="entry name" value="Thiolase-like"/>
    <property type="match status" value="2"/>
</dbReference>
<feature type="domain" description="Thiolase N-terminal" evidence="8">
    <location>
        <begin position="8"/>
        <end position="265"/>
    </location>
</feature>
<dbReference type="PROSITE" id="PS00098">
    <property type="entry name" value="THIOLASE_1"/>
    <property type="match status" value="1"/>
</dbReference>
<dbReference type="InterPro" id="IPR020617">
    <property type="entry name" value="Thiolase_C"/>
</dbReference>
<evidence type="ECO:0000256" key="3">
    <source>
        <dbReference type="ARBA" id="ARBA00022679"/>
    </source>
</evidence>
<gene>
    <name evidence="10" type="ORF">B8V81_2090</name>
</gene>
<dbReference type="InterPro" id="IPR002155">
    <property type="entry name" value="Thiolase"/>
</dbReference>
<dbReference type="GO" id="GO:0003985">
    <property type="term" value="F:acetyl-CoA C-acetyltransferase activity"/>
    <property type="evidence" value="ECO:0007669"/>
    <property type="project" value="UniProtKB-EC"/>
</dbReference>
<proteinExistence type="inferred from homology"/>